<keyword evidence="2" id="KW-0813">Transport</keyword>
<evidence type="ECO:0000256" key="6">
    <source>
        <dbReference type="ARBA" id="ARBA00022927"/>
    </source>
</evidence>
<evidence type="ECO:0000256" key="4">
    <source>
        <dbReference type="ARBA" id="ARBA00022741"/>
    </source>
</evidence>
<keyword evidence="3" id="KW-0963">Cytoplasm</keyword>
<keyword evidence="5" id="KW-0067">ATP-binding</keyword>
<dbReference type="SUPFAM" id="SSF52540">
    <property type="entry name" value="P-loop containing nucleoside triphosphate hydrolases"/>
    <property type="match status" value="1"/>
</dbReference>
<dbReference type="InterPro" id="IPR027417">
    <property type="entry name" value="P-loop_NTPase"/>
</dbReference>
<dbReference type="PANTHER" id="PTHR15184">
    <property type="entry name" value="ATP SYNTHASE"/>
    <property type="match status" value="1"/>
</dbReference>
<dbReference type="InterPro" id="IPR005714">
    <property type="entry name" value="ATPase_T3SS_FliI/YscN"/>
</dbReference>
<dbReference type="CDD" id="cd01136">
    <property type="entry name" value="ATPase_flagellum-secretory_path_III"/>
    <property type="match status" value="1"/>
</dbReference>
<evidence type="ECO:0000256" key="1">
    <source>
        <dbReference type="ARBA" id="ARBA00004496"/>
    </source>
</evidence>
<gene>
    <name evidence="9" type="ORF">HW561_13545</name>
</gene>
<evidence type="ECO:0000256" key="3">
    <source>
        <dbReference type="ARBA" id="ARBA00022490"/>
    </source>
</evidence>
<dbReference type="PANTHER" id="PTHR15184:SF9">
    <property type="entry name" value="SPI-1 TYPE 3 SECRETION SYSTEM ATPASE"/>
    <property type="match status" value="1"/>
</dbReference>
<organism evidence="9 10">
    <name type="scientific">Ruegeria haliotis</name>
    <dbReference type="NCBI Taxonomy" id="2747601"/>
    <lineage>
        <taxon>Bacteria</taxon>
        <taxon>Pseudomonadati</taxon>
        <taxon>Pseudomonadota</taxon>
        <taxon>Alphaproteobacteria</taxon>
        <taxon>Rhodobacterales</taxon>
        <taxon>Roseobacteraceae</taxon>
        <taxon>Ruegeria</taxon>
    </lineage>
</organism>
<feature type="domain" description="AAA+ ATPase" evidence="8">
    <location>
        <begin position="159"/>
        <end position="343"/>
    </location>
</feature>
<protein>
    <submittedName>
        <fullName evidence="9">FliI/YscN family ATPase</fullName>
    </submittedName>
</protein>
<accession>A0ABX2PTD1</accession>
<evidence type="ECO:0000313" key="10">
    <source>
        <dbReference type="Proteomes" id="UP000630805"/>
    </source>
</evidence>
<dbReference type="Proteomes" id="UP000630805">
    <property type="component" value="Unassembled WGS sequence"/>
</dbReference>
<keyword evidence="6" id="KW-0653">Protein transport</keyword>
<keyword evidence="4" id="KW-0547">Nucleotide-binding</keyword>
<keyword evidence="7" id="KW-1278">Translocase</keyword>
<reference evidence="9 10" key="1">
    <citation type="submission" date="2020-06" db="EMBL/GenBank/DDBJ databases">
        <authorList>
            <person name="Cao W.R."/>
        </authorList>
    </citation>
    <scope>NUCLEOTIDE SEQUENCE [LARGE SCALE GENOMIC DNA]</scope>
    <source>
        <strain evidence="9 10">B1Z28</strain>
    </source>
</reference>
<dbReference type="Gene3D" id="3.40.50.12240">
    <property type="match status" value="1"/>
</dbReference>
<evidence type="ECO:0000256" key="5">
    <source>
        <dbReference type="ARBA" id="ARBA00022840"/>
    </source>
</evidence>
<comment type="caution">
    <text evidence="9">The sequence shown here is derived from an EMBL/GenBank/DDBJ whole genome shotgun (WGS) entry which is preliminary data.</text>
</comment>
<sequence length="445" mass="47395">MSDLDPMLLKCEFDRMTAVRHIGLVTGVAHGVIEVGGLTEQARTGDLLTLQRRTGPDLAGEVLHVGAEHIHMLPGAAPDGVSLGDRVYLDPSPGFTPGNHWLGRVIDPFGKPLDGKPLLGGLQNRDIMQAPPPAVERKPLGERMATGLAVLNTILPIVRGQRIGLFAGSGVGKSTLLATLARSMQADAVVVALVGERGREVNEFVANALGPAAMKRSVVVAATSDQSALARRRCAWSAMSVAEYLRDQGLNVLFLADSVTRFAEAHREIAVAMGESPSLRGFPPSVTPLIANLCERAGPGRHDQGDITAVFSVLVAGSDLDEPVADILRGVLDGHIVLSRDIAERGRFPAIDLSRSVSRSLPAAAAEAENQMISETRKLVGSYEQSEVMIRAGLYSEGTDPLLDQAVRVREELDGFFGKADAEGIKNSFNRLSLILRRATAGLPR</sequence>
<proteinExistence type="predicted"/>
<evidence type="ECO:0000256" key="7">
    <source>
        <dbReference type="ARBA" id="ARBA00022967"/>
    </source>
</evidence>
<evidence type="ECO:0000259" key="8">
    <source>
        <dbReference type="SMART" id="SM00382"/>
    </source>
</evidence>
<dbReference type="Pfam" id="PF18269">
    <property type="entry name" value="T3SS_ATPase_C"/>
    <property type="match status" value="1"/>
</dbReference>
<dbReference type="Pfam" id="PF00006">
    <property type="entry name" value="ATP-synt_ab"/>
    <property type="match status" value="1"/>
</dbReference>
<dbReference type="InterPro" id="IPR003593">
    <property type="entry name" value="AAA+_ATPase"/>
</dbReference>
<name>A0ABX2PTD1_9RHOB</name>
<comment type="subcellular location">
    <subcellularLocation>
        <location evidence="1">Cytoplasm</location>
    </subcellularLocation>
</comment>
<dbReference type="NCBIfam" id="TIGR01026">
    <property type="entry name" value="fliI_yscN"/>
    <property type="match status" value="1"/>
</dbReference>
<keyword evidence="10" id="KW-1185">Reference proteome</keyword>
<dbReference type="SMART" id="SM00382">
    <property type="entry name" value="AAA"/>
    <property type="match status" value="1"/>
</dbReference>
<evidence type="ECO:0000313" key="9">
    <source>
        <dbReference type="EMBL" id="NVO56812.1"/>
    </source>
</evidence>
<dbReference type="InterPro" id="IPR000194">
    <property type="entry name" value="ATPase_F1/V1/A1_a/bsu_nucl-bd"/>
</dbReference>
<dbReference type="EMBL" id="JABXWT010000007">
    <property type="protein sequence ID" value="NVO56812.1"/>
    <property type="molecule type" value="Genomic_DNA"/>
</dbReference>
<evidence type="ECO:0000256" key="2">
    <source>
        <dbReference type="ARBA" id="ARBA00022448"/>
    </source>
</evidence>
<dbReference type="InterPro" id="IPR040627">
    <property type="entry name" value="T3SS_ATPase_C"/>
</dbReference>
<dbReference type="InterPro" id="IPR050053">
    <property type="entry name" value="ATPase_alpha/beta_chains"/>
</dbReference>